<evidence type="ECO:0000313" key="2">
    <source>
        <dbReference type="EnsemblMetazoa" id="CJA20348.1"/>
    </source>
</evidence>
<protein>
    <submittedName>
        <fullName evidence="2">Uncharacterized protein</fullName>
    </submittedName>
</protein>
<evidence type="ECO:0000313" key="3">
    <source>
        <dbReference type="Proteomes" id="UP000005237"/>
    </source>
</evidence>
<evidence type="ECO:0000256" key="1">
    <source>
        <dbReference type="SAM" id="MobiDB-lite"/>
    </source>
</evidence>
<proteinExistence type="predicted"/>
<organism evidence="2 3">
    <name type="scientific">Caenorhabditis japonica</name>
    <dbReference type="NCBI Taxonomy" id="281687"/>
    <lineage>
        <taxon>Eukaryota</taxon>
        <taxon>Metazoa</taxon>
        <taxon>Ecdysozoa</taxon>
        <taxon>Nematoda</taxon>
        <taxon>Chromadorea</taxon>
        <taxon>Rhabditida</taxon>
        <taxon>Rhabditina</taxon>
        <taxon>Rhabditomorpha</taxon>
        <taxon>Rhabditoidea</taxon>
        <taxon>Rhabditidae</taxon>
        <taxon>Peloderinae</taxon>
        <taxon>Caenorhabditis</taxon>
    </lineage>
</organism>
<dbReference type="EnsemblMetazoa" id="CJA20348.1">
    <property type="protein sequence ID" value="CJA20348.1"/>
    <property type="gene ID" value="WBGene00175920"/>
</dbReference>
<dbReference type="Proteomes" id="UP000005237">
    <property type="component" value="Unassembled WGS sequence"/>
</dbReference>
<keyword evidence="3" id="KW-1185">Reference proteome</keyword>
<name>A0A8R1IAZ8_CAEJA</name>
<feature type="region of interest" description="Disordered" evidence="1">
    <location>
        <begin position="54"/>
        <end position="99"/>
    </location>
</feature>
<accession>A0A8R1IAZ8</accession>
<reference evidence="2" key="2">
    <citation type="submission" date="2022-06" db="UniProtKB">
        <authorList>
            <consortium name="EnsemblMetazoa"/>
        </authorList>
    </citation>
    <scope>IDENTIFICATION</scope>
    <source>
        <strain evidence="2">DF5081</strain>
    </source>
</reference>
<dbReference type="AlphaFoldDB" id="A0A8R1IAZ8"/>
<reference evidence="3" key="1">
    <citation type="submission" date="2010-08" db="EMBL/GenBank/DDBJ databases">
        <authorList>
            <consortium name="Caenorhabditis japonica Sequencing Consortium"/>
            <person name="Wilson R.K."/>
        </authorList>
    </citation>
    <scope>NUCLEOTIDE SEQUENCE [LARGE SCALE GENOMIC DNA]</scope>
    <source>
        <strain evidence="3">DF5081</strain>
    </source>
</reference>
<sequence>MRKKYGKSFNRFWETLSVHFLESTPALFLESVETLRGLPVKVCIGGVLQYNVSQEVDDPRGSNPPESDGRHGASTGNGGAALNKGREDAISGRDWTWEA</sequence>